<keyword evidence="3" id="KW-1185">Reference proteome</keyword>
<evidence type="ECO:0000313" key="3">
    <source>
        <dbReference type="Proteomes" id="UP001493487"/>
    </source>
</evidence>
<dbReference type="EMBL" id="JASKHM010000005">
    <property type="protein sequence ID" value="MEQ4482820.1"/>
    <property type="molecule type" value="Genomic_DNA"/>
</dbReference>
<keyword evidence="1" id="KW-1133">Transmembrane helix</keyword>
<reference evidence="2 3" key="1">
    <citation type="journal article" date="2023" name="Genome Announc.">
        <title>Pan-Genome Analyses of the Genus Cohnella and Proposal of the Novel Species Cohnella silvisoli sp. nov., Isolated from Forest Soil.</title>
        <authorList>
            <person name="Wang C."/>
            <person name="Mao L."/>
            <person name="Bao G."/>
            <person name="Zhu H."/>
        </authorList>
    </citation>
    <scope>NUCLEOTIDE SEQUENCE [LARGE SCALE GENOMIC DNA]</scope>
    <source>
        <strain evidence="2 3">NL03-T5-1</strain>
    </source>
</reference>
<name>A0ABV1KRU7_9BACL</name>
<accession>A0ABV1KRU7</accession>
<feature type="transmembrane region" description="Helical" evidence="1">
    <location>
        <begin position="50"/>
        <end position="71"/>
    </location>
</feature>
<evidence type="ECO:0000313" key="2">
    <source>
        <dbReference type="EMBL" id="MEQ4482820.1"/>
    </source>
</evidence>
<keyword evidence="1" id="KW-0812">Transmembrane</keyword>
<proteinExistence type="predicted"/>
<dbReference type="RefSeq" id="WP_232185528.1">
    <property type="nucleotide sequence ID" value="NZ_JAIOAP010000005.1"/>
</dbReference>
<feature type="transmembrane region" description="Helical" evidence="1">
    <location>
        <begin position="160"/>
        <end position="179"/>
    </location>
</feature>
<organism evidence="2 3">
    <name type="scientific">Cohnella silvisoli</name>
    <dbReference type="NCBI Taxonomy" id="2873699"/>
    <lineage>
        <taxon>Bacteria</taxon>
        <taxon>Bacillati</taxon>
        <taxon>Bacillota</taxon>
        <taxon>Bacilli</taxon>
        <taxon>Bacillales</taxon>
        <taxon>Paenibacillaceae</taxon>
        <taxon>Cohnella</taxon>
    </lineage>
</organism>
<keyword evidence="1" id="KW-0472">Membrane</keyword>
<feature type="transmembrane region" description="Helical" evidence="1">
    <location>
        <begin position="129"/>
        <end position="148"/>
    </location>
</feature>
<comment type="caution">
    <text evidence="2">The sequence shown here is derived from an EMBL/GenBank/DDBJ whole genome shotgun (WGS) entry which is preliminary data.</text>
</comment>
<protein>
    <recommendedName>
        <fullName evidence="4">DUF4328 domain-containing protein</fullName>
    </recommendedName>
</protein>
<dbReference type="Proteomes" id="UP001493487">
    <property type="component" value="Unassembled WGS sequence"/>
</dbReference>
<evidence type="ECO:0008006" key="4">
    <source>
        <dbReference type="Google" id="ProtNLM"/>
    </source>
</evidence>
<evidence type="ECO:0000256" key="1">
    <source>
        <dbReference type="SAM" id="Phobius"/>
    </source>
</evidence>
<gene>
    <name evidence="2" type="ORF">QJS35_10465</name>
</gene>
<sequence>MKLKSELMSNVLSLLLWALVVLSALELLSTIIYAIDIDFFIEHAYSLNGFVNLSSVVLYYIILVIYLIWIYRIHMDLIAVFPNYPRSPGSSLACMMVPFYNFYGIPSTYNWIGTHYSREAIGVEKQGRIIRWLAAPLIIFFFITNVLSKYISRIDDPSTTVLLVHSAFEFTLYCIFLTLCINVSRGLKNIQVNAPTAY</sequence>